<accession>A0A067SL60</accession>
<evidence type="ECO:0000313" key="2">
    <source>
        <dbReference type="EMBL" id="KDR71646.1"/>
    </source>
</evidence>
<reference evidence="3" key="1">
    <citation type="journal article" date="2014" name="Proc. Natl. Acad. Sci. U.S.A.">
        <title>Extensive sampling of basidiomycete genomes demonstrates inadequacy of the white-rot/brown-rot paradigm for wood decay fungi.</title>
        <authorList>
            <person name="Riley R."/>
            <person name="Salamov A.A."/>
            <person name="Brown D.W."/>
            <person name="Nagy L.G."/>
            <person name="Floudas D."/>
            <person name="Held B.W."/>
            <person name="Levasseur A."/>
            <person name="Lombard V."/>
            <person name="Morin E."/>
            <person name="Otillar R."/>
            <person name="Lindquist E.A."/>
            <person name="Sun H."/>
            <person name="LaButti K.M."/>
            <person name="Schmutz J."/>
            <person name="Jabbour D."/>
            <person name="Luo H."/>
            <person name="Baker S.E."/>
            <person name="Pisabarro A.G."/>
            <person name="Walton J.D."/>
            <person name="Blanchette R.A."/>
            <person name="Henrissat B."/>
            <person name="Martin F."/>
            <person name="Cullen D."/>
            <person name="Hibbett D.S."/>
            <person name="Grigoriev I.V."/>
        </authorList>
    </citation>
    <scope>NUCLEOTIDE SEQUENCE [LARGE SCALE GENOMIC DNA]</scope>
    <source>
        <strain evidence="3">CBS 339.88</strain>
    </source>
</reference>
<proteinExistence type="predicted"/>
<organism evidence="2 3">
    <name type="scientific">Galerina marginata (strain CBS 339.88)</name>
    <dbReference type="NCBI Taxonomy" id="685588"/>
    <lineage>
        <taxon>Eukaryota</taxon>
        <taxon>Fungi</taxon>
        <taxon>Dikarya</taxon>
        <taxon>Basidiomycota</taxon>
        <taxon>Agaricomycotina</taxon>
        <taxon>Agaricomycetes</taxon>
        <taxon>Agaricomycetidae</taxon>
        <taxon>Agaricales</taxon>
        <taxon>Agaricineae</taxon>
        <taxon>Strophariaceae</taxon>
        <taxon>Galerina</taxon>
    </lineage>
</organism>
<evidence type="ECO:0000256" key="1">
    <source>
        <dbReference type="SAM" id="MobiDB-lite"/>
    </source>
</evidence>
<protein>
    <submittedName>
        <fullName evidence="2">Uncharacterized protein</fullName>
    </submittedName>
</protein>
<feature type="compositionally biased region" description="Polar residues" evidence="1">
    <location>
        <begin position="1"/>
        <end position="14"/>
    </location>
</feature>
<gene>
    <name evidence="2" type="ORF">GALMADRAFT_143898</name>
</gene>
<dbReference type="OrthoDB" id="3094529at2759"/>
<feature type="region of interest" description="Disordered" evidence="1">
    <location>
        <begin position="1"/>
        <end position="44"/>
    </location>
</feature>
<dbReference type="EMBL" id="KL142392">
    <property type="protein sequence ID" value="KDR71646.1"/>
    <property type="molecule type" value="Genomic_DNA"/>
</dbReference>
<dbReference type="AlphaFoldDB" id="A0A067SL60"/>
<keyword evidence="3" id="KW-1185">Reference proteome</keyword>
<dbReference type="HOGENOM" id="CLU_1669505_0_0_1"/>
<evidence type="ECO:0000313" key="3">
    <source>
        <dbReference type="Proteomes" id="UP000027222"/>
    </source>
</evidence>
<dbReference type="Proteomes" id="UP000027222">
    <property type="component" value="Unassembled WGS sequence"/>
</dbReference>
<sequence>MSETMSETPTGTSTPPQAPVQAPVQAPGPKPPTQVRRPNPKTGKLLPTKVCGYALSMADIENWAQKNKVFLKANVCGRQYGALQLILSKLPYSYRWGVVRPHTGGIILKCIIIGSDESQEQLINAYDPARAKRVLKVLGREGESPKWYYLREDFETDS</sequence>
<name>A0A067SL60_GALM3</name>